<evidence type="ECO:0008006" key="8">
    <source>
        <dbReference type="Google" id="ProtNLM"/>
    </source>
</evidence>
<evidence type="ECO:0000256" key="2">
    <source>
        <dbReference type="ARBA" id="ARBA00022786"/>
    </source>
</evidence>
<dbReference type="Gene3D" id="3.30.710.10">
    <property type="entry name" value="Potassium Channel Kv1.1, Chain A"/>
    <property type="match status" value="1"/>
</dbReference>
<keyword evidence="2" id="KW-0833">Ubl conjugation pathway</keyword>
<dbReference type="EMBL" id="JANQDX010000009">
    <property type="protein sequence ID" value="KAL0918406.1"/>
    <property type="molecule type" value="Genomic_DNA"/>
</dbReference>
<feature type="domain" description="NPH3" evidence="5">
    <location>
        <begin position="191"/>
        <end position="444"/>
    </location>
</feature>
<dbReference type="InterPro" id="IPR011333">
    <property type="entry name" value="SKP1/BTB/POZ_sf"/>
</dbReference>
<gene>
    <name evidence="6" type="ORF">M5K25_010412</name>
</gene>
<dbReference type="PROSITE" id="PS51649">
    <property type="entry name" value="NPH3"/>
    <property type="match status" value="1"/>
</dbReference>
<sequence>MMELCDLKVQINGEHNFFLSQNVLCSFSGKLRKILKEENIIINTNRTVIRFMDFPGSIEGFELISRFCYNNGRIDINPSNICFLHCGAIFLEMEEEITPCNLLKQTENFLDGILYLTWHDLLISLKSCESFFAMADSSGLLQKLLSSLIYKISVNSDLSSPSSSSSPEVSLFRCSFSKRSIEAIKPCLSREWWFQDLFVFAPETIEKMVKALGAYGCNNKSLILTKFLLNYLKSADQSGHGSKWDHGGLADTAVYGVLMIGRNAFNYRGLFWVLRLVSRLGLSKECREKLERLIGSMLDKAELDDLLVSGHDEGVYDVKLVMRLVRFFVIEEEDGGSLMRMKKVGRLMDKYLREISPDQRLKASKFLGVAESLPDSARDCYDGVYRALEIFIQTHPNLSFEDRKRLCRCLNHEKLTLETCKDLAKNPRIPPDVAVQALASQQPKLQAKTNMVNDLNKGNSKTVLYITEANCEEFITRFL</sequence>
<evidence type="ECO:0000256" key="3">
    <source>
        <dbReference type="PROSITE-ProRule" id="PRU00982"/>
    </source>
</evidence>
<comment type="pathway">
    <text evidence="1">Protein modification; protein ubiquitination.</text>
</comment>
<dbReference type="InterPro" id="IPR043454">
    <property type="entry name" value="NPH3/RPT2-like"/>
</dbReference>
<comment type="similarity">
    <text evidence="3">Belongs to the NPH3 family.</text>
</comment>
<dbReference type="SUPFAM" id="SSF54695">
    <property type="entry name" value="POZ domain"/>
    <property type="match status" value="1"/>
</dbReference>
<name>A0ABD0V0I4_DENTH</name>
<accession>A0ABD0V0I4</accession>
<dbReference type="InterPro" id="IPR027356">
    <property type="entry name" value="NPH3_dom"/>
</dbReference>
<evidence type="ECO:0000313" key="7">
    <source>
        <dbReference type="Proteomes" id="UP001552299"/>
    </source>
</evidence>
<organism evidence="6 7">
    <name type="scientific">Dendrobium thyrsiflorum</name>
    <name type="common">Pinecone-like raceme dendrobium</name>
    <name type="synonym">Orchid</name>
    <dbReference type="NCBI Taxonomy" id="117978"/>
    <lineage>
        <taxon>Eukaryota</taxon>
        <taxon>Viridiplantae</taxon>
        <taxon>Streptophyta</taxon>
        <taxon>Embryophyta</taxon>
        <taxon>Tracheophyta</taxon>
        <taxon>Spermatophyta</taxon>
        <taxon>Magnoliopsida</taxon>
        <taxon>Liliopsida</taxon>
        <taxon>Asparagales</taxon>
        <taxon>Orchidaceae</taxon>
        <taxon>Epidendroideae</taxon>
        <taxon>Malaxideae</taxon>
        <taxon>Dendrobiinae</taxon>
        <taxon>Dendrobium</taxon>
    </lineage>
</organism>
<dbReference type="Proteomes" id="UP001552299">
    <property type="component" value="Unassembled WGS sequence"/>
</dbReference>
<dbReference type="PROSITE" id="PS50097">
    <property type="entry name" value="BTB"/>
    <property type="match status" value="1"/>
</dbReference>
<dbReference type="Pfam" id="PF03000">
    <property type="entry name" value="NPH3"/>
    <property type="match status" value="1"/>
</dbReference>
<comment type="caution">
    <text evidence="6">The sequence shown here is derived from an EMBL/GenBank/DDBJ whole genome shotgun (WGS) entry which is preliminary data.</text>
</comment>
<evidence type="ECO:0000313" key="6">
    <source>
        <dbReference type="EMBL" id="KAL0918406.1"/>
    </source>
</evidence>
<proteinExistence type="inferred from homology"/>
<dbReference type="AlphaFoldDB" id="A0ABD0V0I4"/>
<protein>
    <recommendedName>
        <fullName evidence="8">Phototropic-responsive NPH3 family protein</fullName>
    </recommendedName>
</protein>
<evidence type="ECO:0000259" key="4">
    <source>
        <dbReference type="PROSITE" id="PS50097"/>
    </source>
</evidence>
<evidence type="ECO:0000256" key="1">
    <source>
        <dbReference type="ARBA" id="ARBA00004906"/>
    </source>
</evidence>
<keyword evidence="7" id="KW-1185">Reference proteome</keyword>
<reference evidence="6 7" key="1">
    <citation type="journal article" date="2024" name="Plant Biotechnol. J.">
        <title>Dendrobium thyrsiflorum genome and its molecular insights into genes involved in important horticultural traits.</title>
        <authorList>
            <person name="Chen B."/>
            <person name="Wang J.Y."/>
            <person name="Zheng P.J."/>
            <person name="Li K.L."/>
            <person name="Liang Y.M."/>
            <person name="Chen X.F."/>
            <person name="Zhang C."/>
            <person name="Zhao X."/>
            <person name="He X."/>
            <person name="Zhang G.Q."/>
            <person name="Liu Z.J."/>
            <person name="Xu Q."/>
        </authorList>
    </citation>
    <scope>NUCLEOTIDE SEQUENCE [LARGE SCALE GENOMIC DNA]</scope>
    <source>
        <strain evidence="6">GZMU011</strain>
    </source>
</reference>
<feature type="domain" description="BTB" evidence="4">
    <location>
        <begin position="5"/>
        <end position="71"/>
    </location>
</feature>
<evidence type="ECO:0000259" key="5">
    <source>
        <dbReference type="PROSITE" id="PS51649"/>
    </source>
</evidence>
<dbReference type="InterPro" id="IPR000210">
    <property type="entry name" value="BTB/POZ_dom"/>
</dbReference>
<dbReference type="PANTHER" id="PTHR32370">
    <property type="entry name" value="OS12G0117600 PROTEIN"/>
    <property type="match status" value="1"/>
</dbReference>